<evidence type="ECO:0008006" key="9">
    <source>
        <dbReference type="Google" id="ProtNLM"/>
    </source>
</evidence>
<accession>A0ABN0VL75</accession>
<name>A0ABN0VL75_9ACTN</name>
<evidence type="ECO:0000256" key="5">
    <source>
        <dbReference type="ARBA" id="ARBA00023136"/>
    </source>
</evidence>
<feature type="transmembrane region" description="Helical" evidence="6">
    <location>
        <begin position="343"/>
        <end position="366"/>
    </location>
</feature>
<comment type="subcellular location">
    <subcellularLocation>
        <location evidence="1">Cell membrane</location>
        <topology evidence="1">Multi-pass membrane protein</topology>
    </subcellularLocation>
</comment>
<sequence>MSRRGLAAVSSVLDQAASSTTNILVLVLAARLSSASGFADFSMVYVTFSVLLGLNMAYVGQTVVLEKEAGGRLGVTCRSSVLFTAGAAVVAGLVLGVVSLVMPSGWAFLALGLVLPLVLVQDGLRYCFSALRAPERALAADTLRLVCVVAALAVQPQGASAGRLVLVWGLSALPALGLGLWLLRPYVRGTRADVRPYLRRGHLGQRFVVEFAVGNGSSQLAVLGLGAFATPLAVGALRGATTLFGPLNVLFNSANAFGPPIVGRASGKRGVVRLTALMGAALALLGAGWAAVLYALPDGLGRHLLGDTWTAASALLPATGAQYAVMGLGTCALLTLRVLNPKATLSLQVVFSLLSVALLLAGYAAWGVTGAAWGLAAGSAAKAAAGWTRVRGVRAEPEPEPATAA</sequence>
<feature type="transmembrane region" description="Helical" evidence="6">
    <location>
        <begin position="81"/>
        <end position="100"/>
    </location>
</feature>
<comment type="caution">
    <text evidence="7">The sequence shown here is derived from an EMBL/GenBank/DDBJ whole genome shotgun (WGS) entry which is preliminary data.</text>
</comment>
<evidence type="ECO:0000256" key="2">
    <source>
        <dbReference type="ARBA" id="ARBA00022475"/>
    </source>
</evidence>
<evidence type="ECO:0000313" key="7">
    <source>
        <dbReference type="EMBL" id="GAA0309824.1"/>
    </source>
</evidence>
<feature type="transmembrane region" description="Helical" evidence="6">
    <location>
        <begin position="316"/>
        <end position="336"/>
    </location>
</feature>
<feature type="transmembrane region" description="Helical" evidence="6">
    <location>
        <begin position="136"/>
        <end position="155"/>
    </location>
</feature>
<organism evidence="7 8">
    <name type="scientific">Streptomyces polychromogenes</name>
    <dbReference type="NCBI Taxonomy" id="67342"/>
    <lineage>
        <taxon>Bacteria</taxon>
        <taxon>Bacillati</taxon>
        <taxon>Actinomycetota</taxon>
        <taxon>Actinomycetes</taxon>
        <taxon>Kitasatosporales</taxon>
        <taxon>Streptomycetaceae</taxon>
        <taxon>Streptomyces</taxon>
    </lineage>
</organism>
<dbReference type="Proteomes" id="UP001501867">
    <property type="component" value="Unassembled WGS sequence"/>
</dbReference>
<evidence type="ECO:0000313" key="8">
    <source>
        <dbReference type="Proteomes" id="UP001501867"/>
    </source>
</evidence>
<dbReference type="PANTHER" id="PTHR30250:SF26">
    <property type="entry name" value="PSMA PROTEIN"/>
    <property type="match status" value="1"/>
</dbReference>
<gene>
    <name evidence="7" type="ORF">GCM10010302_55680</name>
</gene>
<dbReference type="InterPro" id="IPR050833">
    <property type="entry name" value="Poly_Biosynth_Transport"/>
</dbReference>
<evidence type="ECO:0000256" key="3">
    <source>
        <dbReference type="ARBA" id="ARBA00022692"/>
    </source>
</evidence>
<keyword evidence="3 6" id="KW-0812">Transmembrane</keyword>
<dbReference type="PANTHER" id="PTHR30250">
    <property type="entry name" value="PST FAMILY PREDICTED COLANIC ACID TRANSPORTER"/>
    <property type="match status" value="1"/>
</dbReference>
<keyword evidence="8" id="KW-1185">Reference proteome</keyword>
<keyword evidence="4 6" id="KW-1133">Transmembrane helix</keyword>
<evidence type="ECO:0000256" key="6">
    <source>
        <dbReference type="SAM" id="Phobius"/>
    </source>
</evidence>
<evidence type="ECO:0000256" key="4">
    <source>
        <dbReference type="ARBA" id="ARBA00022989"/>
    </source>
</evidence>
<reference evidence="7 8" key="1">
    <citation type="journal article" date="2019" name="Int. J. Syst. Evol. Microbiol.">
        <title>The Global Catalogue of Microorganisms (GCM) 10K type strain sequencing project: providing services to taxonomists for standard genome sequencing and annotation.</title>
        <authorList>
            <consortium name="The Broad Institute Genomics Platform"/>
            <consortium name="The Broad Institute Genome Sequencing Center for Infectious Disease"/>
            <person name="Wu L."/>
            <person name="Ma J."/>
        </authorList>
    </citation>
    <scope>NUCLEOTIDE SEQUENCE [LARGE SCALE GENOMIC DNA]</scope>
    <source>
        <strain evidence="7 8">JCM 4505</strain>
    </source>
</reference>
<feature type="transmembrane region" description="Helical" evidence="6">
    <location>
        <begin position="42"/>
        <end position="60"/>
    </location>
</feature>
<protein>
    <recommendedName>
        <fullName evidence="9">O-antigen/teichoic acid export membrane protein</fullName>
    </recommendedName>
</protein>
<feature type="transmembrane region" description="Helical" evidence="6">
    <location>
        <begin position="274"/>
        <end position="296"/>
    </location>
</feature>
<keyword evidence="2" id="KW-1003">Cell membrane</keyword>
<evidence type="ECO:0000256" key="1">
    <source>
        <dbReference type="ARBA" id="ARBA00004651"/>
    </source>
</evidence>
<proteinExistence type="predicted"/>
<keyword evidence="5 6" id="KW-0472">Membrane</keyword>
<dbReference type="EMBL" id="BAAABV010000023">
    <property type="protein sequence ID" value="GAA0309824.1"/>
    <property type="molecule type" value="Genomic_DNA"/>
</dbReference>
<feature type="transmembrane region" description="Helical" evidence="6">
    <location>
        <begin position="161"/>
        <end position="183"/>
    </location>
</feature>
<dbReference type="RefSeq" id="WP_344165474.1">
    <property type="nucleotide sequence ID" value="NZ_BAAABV010000023.1"/>
</dbReference>
<feature type="transmembrane region" description="Helical" evidence="6">
    <location>
        <begin position="106"/>
        <end position="124"/>
    </location>
</feature>